<dbReference type="EMBL" id="AHMY02000048">
    <property type="protein sequence ID" value="EKO15220.1"/>
    <property type="molecule type" value="Genomic_DNA"/>
</dbReference>
<dbReference type="Proteomes" id="UP000006253">
    <property type="component" value="Unassembled WGS sequence"/>
</dbReference>
<reference evidence="1 2" key="1">
    <citation type="submission" date="2012-10" db="EMBL/GenBank/DDBJ databases">
        <authorList>
            <person name="Harkins D.M."/>
            <person name="Durkin A.S."/>
            <person name="Brinkac L.M."/>
            <person name="Selengut J.D."/>
            <person name="Sanka R."/>
            <person name="DePew J."/>
            <person name="Purushe J."/>
            <person name="Peacock S.J."/>
            <person name="Thaipadungpanit J."/>
            <person name="Wuthiekanun V.W."/>
            <person name="Day N.P."/>
            <person name="Vinetz J.M."/>
            <person name="Sutton G.G."/>
            <person name="Nelson W.C."/>
            <person name="Fouts D.E."/>
        </authorList>
    </citation>
    <scope>NUCLEOTIDE SEQUENCE [LARGE SCALE GENOMIC DNA]</scope>
    <source>
        <strain evidence="1 2">H1</strain>
    </source>
</reference>
<comment type="caution">
    <text evidence="1">The sequence shown here is derived from an EMBL/GenBank/DDBJ whole genome shotgun (WGS) entry which is preliminary data.</text>
</comment>
<protein>
    <submittedName>
        <fullName evidence="1">Uncharacterized protein</fullName>
    </submittedName>
</protein>
<name>A0A0E2BDF3_9LEPT</name>
<sequence length="66" mass="7806">MWELLEIQKEITLKWDLNFDDGRKTAVLCINLIEQWFSLRNNFLKVVVPTILEFVRKIVICGSSHT</sequence>
<evidence type="ECO:0000313" key="1">
    <source>
        <dbReference type="EMBL" id="EKO15220.1"/>
    </source>
</evidence>
<dbReference type="AlphaFoldDB" id="A0A0E2BDF3"/>
<accession>A0A0E2BDF3</accession>
<gene>
    <name evidence="1" type="ORF">LEP1GSC081_1031</name>
</gene>
<organism evidence="1 2">
    <name type="scientific">Leptospira kirschneri str. H1</name>
    <dbReference type="NCBI Taxonomy" id="1049966"/>
    <lineage>
        <taxon>Bacteria</taxon>
        <taxon>Pseudomonadati</taxon>
        <taxon>Spirochaetota</taxon>
        <taxon>Spirochaetia</taxon>
        <taxon>Leptospirales</taxon>
        <taxon>Leptospiraceae</taxon>
        <taxon>Leptospira</taxon>
    </lineage>
</organism>
<evidence type="ECO:0000313" key="2">
    <source>
        <dbReference type="Proteomes" id="UP000006253"/>
    </source>
</evidence>
<proteinExistence type="predicted"/>